<dbReference type="InterPro" id="IPR005844">
    <property type="entry name" value="A-D-PHexomutase_a/b/a-I"/>
</dbReference>
<dbReference type="GO" id="GO:0005975">
    <property type="term" value="P:carbohydrate metabolic process"/>
    <property type="evidence" value="ECO:0007669"/>
    <property type="project" value="InterPro"/>
</dbReference>
<dbReference type="OMA" id="FMATETH"/>
<dbReference type="GeneID" id="5701024"/>
<dbReference type="STRING" id="184922.A8BC13"/>
<dbReference type="GO" id="GO:0008973">
    <property type="term" value="F:phosphopentomutase activity"/>
    <property type="evidence" value="ECO:0000318"/>
    <property type="project" value="GO_Central"/>
</dbReference>
<accession>A8BC13</accession>
<keyword evidence="3" id="KW-0460">Magnesium</keyword>
<keyword evidence="7" id="KW-1185">Reference proteome</keyword>
<dbReference type="InterPro" id="IPR016055">
    <property type="entry name" value="A-D-PHexomutase_a/b/a-I/II/III"/>
</dbReference>
<dbReference type="Pfam" id="PF02878">
    <property type="entry name" value="PGM_PMM_I"/>
    <property type="match status" value="1"/>
</dbReference>
<evidence type="ECO:0000256" key="3">
    <source>
        <dbReference type="ARBA" id="ARBA00022842"/>
    </source>
</evidence>
<feature type="domain" description="Alpha-D-phosphohexomutase alpha/beta/alpha" evidence="5">
    <location>
        <begin position="55"/>
        <end position="157"/>
    </location>
</feature>
<keyword evidence="4" id="KW-0413">Isomerase</keyword>
<organism evidence="6 7">
    <name type="scientific">Giardia intestinalis (strain ATCC 50803 / WB clone C6)</name>
    <name type="common">Giardia lamblia</name>
    <dbReference type="NCBI Taxonomy" id="184922"/>
    <lineage>
        <taxon>Eukaryota</taxon>
        <taxon>Metamonada</taxon>
        <taxon>Diplomonadida</taxon>
        <taxon>Hexamitidae</taxon>
        <taxon>Giardiinae</taxon>
        <taxon>Giardia</taxon>
    </lineage>
</organism>
<dbReference type="EMBL" id="AACB03000001">
    <property type="protein sequence ID" value="KAE8305195.1"/>
    <property type="molecule type" value="Genomic_DNA"/>
</dbReference>
<dbReference type="SUPFAM" id="SSF53738">
    <property type="entry name" value="Phosphoglucomutase, first 3 domains"/>
    <property type="match status" value="1"/>
</dbReference>
<dbReference type="RefSeq" id="XP_001708115.1">
    <property type="nucleotide sequence ID" value="XM_001708063.1"/>
</dbReference>
<dbReference type="GO" id="GO:0006166">
    <property type="term" value="P:purine ribonucleoside salvage"/>
    <property type="evidence" value="ECO:0000318"/>
    <property type="project" value="GO_Central"/>
</dbReference>
<dbReference type="GO" id="GO:0046872">
    <property type="term" value="F:metal ion binding"/>
    <property type="evidence" value="ECO:0007669"/>
    <property type="project" value="UniProtKB-KW"/>
</dbReference>
<dbReference type="HOGENOM" id="CLU_517263_0_0_1"/>
<protein>
    <submittedName>
        <fullName evidence="6">Phosphomannomutase-2</fullName>
    </submittedName>
</protein>
<reference evidence="6 7" key="1">
    <citation type="journal article" date="2007" name="Science">
        <title>Genomic minimalism in the early diverging intestinal parasite Giardia lamblia.</title>
        <authorList>
            <person name="Morrison H.G."/>
            <person name="McArthur A.G."/>
            <person name="Gillin F.D."/>
            <person name="Aley S.B."/>
            <person name="Adam R.D."/>
            <person name="Olsen G.J."/>
            <person name="Best A.A."/>
            <person name="Cande W.Z."/>
            <person name="Chen F."/>
            <person name="Cipriano M.J."/>
            <person name="Davids B.J."/>
            <person name="Dawson S.C."/>
            <person name="Elmendorf H.G."/>
            <person name="Hehl A.B."/>
            <person name="Holder M.E."/>
            <person name="Huse S.M."/>
            <person name="Kim U.U."/>
            <person name="Lasek-Nesselquist E."/>
            <person name="Manning G."/>
            <person name="Nigam A."/>
            <person name="Nixon J.E."/>
            <person name="Palm D."/>
            <person name="Passamaneck N.E."/>
            <person name="Prabhu A."/>
            <person name="Reich C.I."/>
            <person name="Reiner D.S."/>
            <person name="Samuelson J."/>
            <person name="Svard S.G."/>
            <person name="Sogin M.L."/>
        </authorList>
    </citation>
    <scope>NUCLEOTIDE SEQUENCE [LARGE SCALE GENOMIC DNA]</scope>
    <source>
        <strain evidence="6 7">WB C6</strain>
    </source>
</reference>
<evidence type="ECO:0000256" key="1">
    <source>
        <dbReference type="ARBA" id="ARBA00010231"/>
    </source>
</evidence>
<name>A8BC13_GIAIC</name>
<evidence type="ECO:0000259" key="5">
    <source>
        <dbReference type="Pfam" id="PF02878"/>
    </source>
</evidence>
<dbReference type="KEGG" id="gla:GL50803_0011448"/>
<dbReference type="Proteomes" id="UP000001548">
    <property type="component" value="Unassembled WGS sequence"/>
</dbReference>
<dbReference type="VEuPathDB" id="GiardiaDB:GL50803_11448"/>
<dbReference type="PANTHER" id="PTHR45745">
    <property type="entry name" value="PHOSPHOMANNOMUTASE 45A"/>
    <property type="match status" value="1"/>
</dbReference>
<keyword evidence="2" id="KW-0479">Metal-binding</keyword>
<dbReference type="PANTHER" id="PTHR45745:SF1">
    <property type="entry name" value="PHOSPHOGLUCOMUTASE 2B-RELATED"/>
    <property type="match status" value="1"/>
</dbReference>
<dbReference type="Gene3D" id="3.40.120.10">
    <property type="entry name" value="Alpha-D-Glucose-1,6-Bisphosphate, subunit A, domain 3"/>
    <property type="match status" value="1"/>
</dbReference>
<comment type="similarity">
    <text evidence="1">Belongs to the phosphohexose mutase family.</text>
</comment>
<evidence type="ECO:0000256" key="4">
    <source>
        <dbReference type="ARBA" id="ARBA00023235"/>
    </source>
</evidence>
<gene>
    <name evidence="6" type="ORF">GL50803_0011448</name>
</gene>
<evidence type="ECO:0000256" key="2">
    <source>
        <dbReference type="ARBA" id="ARBA00022723"/>
    </source>
</evidence>
<sequence length="527" mass="59065">MINLKDKAEQLINDWLDLDFWPATRAKALEMLANESYAQIQKDFDPRNRLEIQSHGLQGDYGPGFNKLNELVIAQTAQSIYYYCLRVIGETELKIHGIGIGYDWSPHAKDFAKVSAAVFLLYGVRVYMVSEPVSASYAEHLNKHYMCGCGFMATETHISRTECRYIIYGIGYGSALSAPHSTNVSEMISASNSHIFVPHPGLKSLDKVLEKGIETRLLVMVDQEHEVSKVYHKKLRLLKYFDREYREKTKRSFRIGCFLIGLYDICKVTNILQNLFQFSTDAIQSRFVFLESVQSNAVPPEQCIATACKQANIINSRAEADRVPPIKIIISIDINAEAICLAELIDSPSSSAHCQPQWHIYRKEDINTFAMNWCVENLNGNPTVLARLKKHRLTYGCSTYPPSHSIQTDSPKLIAAQCSGAACKSDSSNSRHPWGLSREEEEETECGAVCGRYQGFQNTAEEIITARDGAITFGVLAELLIDLYEFSGTGINIRRPANEQRSSNTFGGYLSSFTQGITPQACQVESV</sequence>
<evidence type="ECO:0000313" key="6">
    <source>
        <dbReference type="EMBL" id="KAE8305195.1"/>
    </source>
</evidence>
<dbReference type="AlphaFoldDB" id="A8BC13"/>
<evidence type="ECO:0000313" key="7">
    <source>
        <dbReference type="Proteomes" id="UP000001548"/>
    </source>
</evidence>
<comment type="caution">
    <text evidence="6">The sequence shown here is derived from an EMBL/GenBank/DDBJ whole genome shotgun (WGS) entry which is preliminary data.</text>
</comment>
<proteinExistence type="inferred from homology"/>